<protein>
    <submittedName>
        <fullName evidence="1">Uncharacterized protein</fullName>
    </submittedName>
</protein>
<name>A0ACC5REI0_9HYPH</name>
<reference evidence="1" key="1">
    <citation type="submission" date="2021-01" db="EMBL/GenBank/DDBJ databases">
        <authorList>
            <person name="Sun Q."/>
        </authorList>
    </citation>
    <scope>NUCLEOTIDE SEQUENCE</scope>
    <source>
        <strain evidence="1">YIM B02566</strain>
    </source>
</reference>
<evidence type="ECO:0000313" key="2">
    <source>
        <dbReference type="Proteomes" id="UP000616151"/>
    </source>
</evidence>
<comment type="caution">
    <text evidence="1">The sequence shown here is derived from an EMBL/GenBank/DDBJ whole genome shotgun (WGS) entry which is preliminary data.</text>
</comment>
<gene>
    <name evidence="1" type="ORF">JHL16_32110</name>
</gene>
<dbReference type="EMBL" id="JAENHL010000008">
    <property type="protein sequence ID" value="MBK1871055.1"/>
    <property type="molecule type" value="Genomic_DNA"/>
</dbReference>
<proteinExistence type="predicted"/>
<keyword evidence="2" id="KW-1185">Reference proteome</keyword>
<sequence>MLVRLGAAALLFVATPGTAGAGELTGREIEAELVGRQILWWQADGWQNGTLTLGASGVADITIAGPGAKSHDEGTWELRDGTLCTKWRMLRAQEKCYRLTRDNSRRFLTSGGNIFEIQEAGV</sequence>
<evidence type="ECO:0000313" key="1">
    <source>
        <dbReference type="EMBL" id="MBK1871055.1"/>
    </source>
</evidence>
<dbReference type="Proteomes" id="UP000616151">
    <property type="component" value="Unassembled WGS sequence"/>
</dbReference>
<accession>A0ACC5REI0</accession>
<organism evidence="1 2">
    <name type="scientific">Taklimakanibacter albus</name>
    <dbReference type="NCBI Taxonomy" id="2800327"/>
    <lineage>
        <taxon>Bacteria</taxon>
        <taxon>Pseudomonadati</taxon>
        <taxon>Pseudomonadota</taxon>
        <taxon>Alphaproteobacteria</taxon>
        <taxon>Hyphomicrobiales</taxon>
        <taxon>Aestuariivirgaceae</taxon>
        <taxon>Taklimakanibacter</taxon>
    </lineage>
</organism>